<protein>
    <submittedName>
        <fullName evidence="2">Uncharacterized protein</fullName>
    </submittedName>
</protein>
<evidence type="ECO:0000313" key="2">
    <source>
        <dbReference type="EMBL" id="PON46526.1"/>
    </source>
</evidence>
<organism evidence="2 3">
    <name type="scientific">Trema orientale</name>
    <name type="common">Charcoal tree</name>
    <name type="synonym">Celtis orientalis</name>
    <dbReference type="NCBI Taxonomy" id="63057"/>
    <lineage>
        <taxon>Eukaryota</taxon>
        <taxon>Viridiplantae</taxon>
        <taxon>Streptophyta</taxon>
        <taxon>Embryophyta</taxon>
        <taxon>Tracheophyta</taxon>
        <taxon>Spermatophyta</taxon>
        <taxon>Magnoliopsida</taxon>
        <taxon>eudicotyledons</taxon>
        <taxon>Gunneridae</taxon>
        <taxon>Pentapetalae</taxon>
        <taxon>rosids</taxon>
        <taxon>fabids</taxon>
        <taxon>Rosales</taxon>
        <taxon>Cannabaceae</taxon>
        <taxon>Trema</taxon>
    </lineage>
</organism>
<evidence type="ECO:0000256" key="1">
    <source>
        <dbReference type="SAM" id="MobiDB-lite"/>
    </source>
</evidence>
<feature type="region of interest" description="Disordered" evidence="1">
    <location>
        <begin position="68"/>
        <end position="98"/>
    </location>
</feature>
<keyword evidence="3" id="KW-1185">Reference proteome</keyword>
<dbReference type="AlphaFoldDB" id="A0A2P5BCN5"/>
<evidence type="ECO:0000313" key="3">
    <source>
        <dbReference type="Proteomes" id="UP000237000"/>
    </source>
</evidence>
<gene>
    <name evidence="2" type="ORF">TorRG33x02_325740</name>
</gene>
<sequence>MSLSIDIVLFDGSQYCSCRYKAKVSRMKVDIVNEVWQVINESTDVYHSNVTDIVRGFWKADLMNKDPFQTVENMTQGEEKDRGEEDEDNKEEADDAEDKVEYNLEYGAPSFRTNKMEVDANPFGQIIEIVAKKNSGGIDVIEMLQRMK</sequence>
<comment type="caution">
    <text evidence="2">The sequence shown here is derived from an EMBL/GenBank/DDBJ whole genome shotgun (WGS) entry which is preliminary data.</text>
</comment>
<accession>A0A2P5BCN5</accession>
<feature type="compositionally biased region" description="Acidic residues" evidence="1">
    <location>
        <begin position="84"/>
        <end position="98"/>
    </location>
</feature>
<dbReference type="InParanoid" id="A0A2P5BCN5"/>
<reference evidence="3" key="1">
    <citation type="submission" date="2016-06" db="EMBL/GenBank/DDBJ databases">
        <title>Parallel loss of symbiosis genes in relatives of nitrogen-fixing non-legume Parasponia.</title>
        <authorList>
            <person name="Van Velzen R."/>
            <person name="Holmer R."/>
            <person name="Bu F."/>
            <person name="Rutten L."/>
            <person name="Van Zeijl A."/>
            <person name="Liu W."/>
            <person name="Santuari L."/>
            <person name="Cao Q."/>
            <person name="Sharma T."/>
            <person name="Shen D."/>
            <person name="Roswanjaya Y."/>
            <person name="Wardhani T."/>
            <person name="Kalhor M.S."/>
            <person name="Jansen J."/>
            <person name="Van den Hoogen J."/>
            <person name="Gungor B."/>
            <person name="Hartog M."/>
            <person name="Hontelez J."/>
            <person name="Verver J."/>
            <person name="Yang W.-C."/>
            <person name="Schijlen E."/>
            <person name="Repin R."/>
            <person name="Schilthuizen M."/>
            <person name="Schranz E."/>
            <person name="Heidstra R."/>
            <person name="Miyata K."/>
            <person name="Fedorova E."/>
            <person name="Kohlen W."/>
            <person name="Bisseling T."/>
            <person name="Smit S."/>
            <person name="Geurts R."/>
        </authorList>
    </citation>
    <scope>NUCLEOTIDE SEQUENCE [LARGE SCALE GENOMIC DNA]</scope>
    <source>
        <strain evidence="3">cv. RG33-2</strain>
    </source>
</reference>
<proteinExistence type="predicted"/>
<dbReference type="Proteomes" id="UP000237000">
    <property type="component" value="Unassembled WGS sequence"/>
</dbReference>
<dbReference type="EMBL" id="JXTC01000552">
    <property type="protein sequence ID" value="PON46526.1"/>
    <property type="molecule type" value="Genomic_DNA"/>
</dbReference>
<name>A0A2P5BCN5_TREOI</name>